<evidence type="ECO:0000313" key="6">
    <source>
        <dbReference type="Proteomes" id="UP000366945"/>
    </source>
</evidence>
<dbReference type="PANTHER" id="PTHR44688:SF16">
    <property type="entry name" value="DNA-BINDING TRANSCRIPTIONAL ACTIVATOR DEVR_DOSR"/>
    <property type="match status" value="1"/>
</dbReference>
<evidence type="ECO:0000256" key="2">
    <source>
        <dbReference type="ARBA" id="ARBA00023125"/>
    </source>
</evidence>
<dbReference type="Pfam" id="PF00196">
    <property type="entry name" value="GerE"/>
    <property type="match status" value="1"/>
</dbReference>
<keyword evidence="6" id="KW-1185">Reference proteome</keyword>
<dbReference type="Gene3D" id="1.10.10.10">
    <property type="entry name" value="Winged helix-like DNA-binding domain superfamily/Winged helix DNA-binding domain"/>
    <property type="match status" value="1"/>
</dbReference>
<dbReference type="CDD" id="cd06170">
    <property type="entry name" value="LuxR_C_like"/>
    <property type="match status" value="1"/>
</dbReference>
<dbReference type="AlphaFoldDB" id="A0A5E4S1T7"/>
<dbReference type="EMBL" id="CABPSK010000001">
    <property type="protein sequence ID" value="VVD69113.1"/>
    <property type="molecule type" value="Genomic_DNA"/>
</dbReference>
<organism evidence="5 6">
    <name type="scientific">Pandoraea pneumonica</name>
    <dbReference type="NCBI Taxonomy" id="2508299"/>
    <lineage>
        <taxon>Bacteria</taxon>
        <taxon>Pseudomonadati</taxon>
        <taxon>Pseudomonadota</taxon>
        <taxon>Betaproteobacteria</taxon>
        <taxon>Burkholderiales</taxon>
        <taxon>Burkholderiaceae</taxon>
        <taxon>Pandoraea</taxon>
    </lineage>
</organism>
<reference evidence="5 6" key="1">
    <citation type="submission" date="2019-08" db="EMBL/GenBank/DDBJ databases">
        <authorList>
            <person name="Peeters C."/>
        </authorList>
    </citation>
    <scope>NUCLEOTIDE SEQUENCE [LARGE SCALE GENOMIC DNA]</scope>
    <source>
        <strain evidence="5 6">LMG 31114</strain>
    </source>
</reference>
<dbReference type="SMART" id="SM00421">
    <property type="entry name" value="HTH_LUXR"/>
    <property type="match status" value="1"/>
</dbReference>
<dbReference type="InterPro" id="IPR000792">
    <property type="entry name" value="Tscrpt_reg_LuxR_C"/>
</dbReference>
<dbReference type="PROSITE" id="PS50043">
    <property type="entry name" value="HTH_LUXR_2"/>
    <property type="match status" value="1"/>
</dbReference>
<dbReference type="InterPro" id="IPR016032">
    <property type="entry name" value="Sig_transdc_resp-reg_C-effctor"/>
</dbReference>
<dbReference type="GeneID" id="300407294"/>
<dbReference type="SUPFAM" id="SSF46894">
    <property type="entry name" value="C-terminal effector domain of the bipartite response regulators"/>
    <property type="match status" value="1"/>
</dbReference>
<dbReference type="GO" id="GO:0006355">
    <property type="term" value="P:regulation of DNA-templated transcription"/>
    <property type="evidence" value="ECO:0007669"/>
    <property type="project" value="InterPro"/>
</dbReference>
<keyword evidence="3" id="KW-0804">Transcription</keyword>
<dbReference type="InterPro" id="IPR036388">
    <property type="entry name" value="WH-like_DNA-bd_sf"/>
</dbReference>
<feature type="domain" description="HTH luxR-type" evidence="4">
    <location>
        <begin position="64"/>
        <end position="129"/>
    </location>
</feature>
<keyword evidence="2" id="KW-0238">DNA-binding</keyword>
<keyword evidence="1" id="KW-0805">Transcription regulation</keyword>
<dbReference type="RefSeq" id="WP_150677914.1">
    <property type="nucleotide sequence ID" value="NZ_CABPSK010000001.1"/>
</dbReference>
<evidence type="ECO:0000259" key="4">
    <source>
        <dbReference type="PROSITE" id="PS50043"/>
    </source>
</evidence>
<sequence length="133" mass="14262">MTDGLRKSLRQQPQYRLLDTAIDKAIVALSREHPDAADAPVVALAQLALLTLVRLQDMIGTAAITSSAIHLTPRETECLQWAAAGKTAWETSRILAISERTATFHLTNAVKKLGATNRRAAVARAIGLGLIAP</sequence>
<dbReference type="PANTHER" id="PTHR44688">
    <property type="entry name" value="DNA-BINDING TRANSCRIPTIONAL ACTIVATOR DEVR_DOSR"/>
    <property type="match status" value="1"/>
</dbReference>
<protein>
    <submittedName>
        <fullName evidence="5">HTH-type quorum sensing-dependent transcriptional regulator RpaR</fullName>
    </submittedName>
</protein>
<accession>A0A5E4S1T7</accession>
<name>A0A5E4S1T7_9BURK</name>
<evidence type="ECO:0000256" key="3">
    <source>
        <dbReference type="ARBA" id="ARBA00023163"/>
    </source>
</evidence>
<dbReference type="OrthoDB" id="9774661at2"/>
<gene>
    <name evidence="5" type="primary">rpaR</name>
    <name evidence="5" type="ORF">PPN31114_00513</name>
</gene>
<dbReference type="GO" id="GO:0003677">
    <property type="term" value="F:DNA binding"/>
    <property type="evidence" value="ECO:0007669"/>
    <property type="project" value="UniProtKB-KW"/>
</dbReference>
<evidence type="ECO:0000313" key="5">
    <source>
        <dbReference type="EMBL" id="VVD69113.1"/>
    </source>
</evidence>
<proteinExistence type="predicted"/>
<dbReference type="PRINTS" id="PR00038">
    <property type="entry name" value="HTHLUXR"/>
</dbReference>
<evidence type="ECO:0000256" key="1">
    <source>
        <dbReference type="ARBA" id="ARBA00023015"/>
    </source>
</evidence>
<dbReference type="Proteomes" id="UP000366945">
    <property type="component" value="Unassembled WGS sequence"/>
</dbReference>